<protein>
    <submittedName>
        <fullName evidence="1">Uncharacterized protein</fullName>
    </submittedName>
</protein>
<dbReference type="EMBL" id="GGEC01079359">
    <property type="protein sequence ID" value="MBX59843.1"/>
    <property type="molecule type" value="Transcribed_RNA"/>
</dbReference>
<reference evidence="1" key="1">
    <citation type="submission" date="2018-02" db="EMBL/GenBank/DDBJ databases">
        <title>Rhizophora mucronata_Transcriptome.</title>
        <authorList>
            <person name="Meera S.P."/>
            <person name="Sreeshan A."/>
            <person name="Augustine A."/>
        </authorList>
    </citation>
    <scope>NUCLEOTIDE SEQUENCE</scope>
    <source>
        <tissue evidence="1">Leaf</tissue>
    </source>
</reference>
<accession>A0A2P2PYW7</accession>
<name>A0A2P2PYW7_RHIMU</name>
<organism evidence="1">
    <name type="scientific">Rhizophora mucronata</name>
    <name type="common">Asiatic mangrove</name>
    <dbReference type="NCBI Taxonomy" id="61149"/>
    <lineage>
        <taxon>Eukaryota</taxon>
        <taxon>Viridiplantae</taxon>
        <taxon>Streptophyta</taxon>
        <taxon>Embryophyta</taxon>
        <taxon>Tracheophyta</taxon>
        <taxon>Spermatophyta</taxon>
        <taxon>Magnoliopsida</taxon>
        <taxon>eudicotyledons</taxon>
        <taxon>Gunneridae</taxon>
        <taxon>Pentapetalae</taxon>
        <taxon>rosids</taxon>
        <taxon>fabids</taxon>
        <taxon>Malpighiales</taxon>
        <taxon>Rhizophoraceae</taxon>
        <taxon>Rhizophora</taxon>
    </lineage>
</organism>
<sequence>MTKVPTITEKNLCKFTKKKKGRVQNARRNYVNHLSIGILLQTVSSMKILNNLK</sequence>
<proteinExistence type="predicted"/>
<dbReference type="AlphaFoldDB" id="A0A2P2PYW7"/>
<evidence type="ECO:0000313" key="1">
    <source>
        <dbReference type="EMBL" id="MBX59843.1"/>
    </source>
</evidence>